<sequence>MTRLRSITAVTIGAAICAAVQLVPASAAPAGAQPALPTGGSTVIVDVHSGELLSVTSSKPLPPAVVEQFDRLPGAKHYTQDAHTGGILAISRS</sequence>
<gene>
    <name evidence="2" type="ORF">E0H75_42205</name>
</gene>
<protein>
    <recommendedName>
        <fullName evidence="4">D-alanyl-D-alanine carboxypeptidase</fullName>
    </recommendedName>
</protein>
<dbReference type="AlphaFoldDB" id="A0A4R0INF0"/>
<comment type="caution">
    <text evidence="2">The sequence shown here is derived from an EMBL/GenBank/DDBJ whole genome shotgun (WGS) entry which is preliminary data.</text>
</comment>
<evidence type="ECO:0008006" key="4">
    <source>
        <dbReference type="Google" id="ProtNLM"/>
    </source>
</evidence>
<dbReference type="EMBL" id="SJKD01000019">
    <property type="protein sequence ID" value="TCC33874.1"/>
    <property type="molecule type" value="Genomic_DNA"/>
</dbReference>
<reference evidence="2 3" key="1">
    <citation type="submission" date="2019-02" db="EMBL/GenBank/DDBJ databases">
        <title>Kribbella capetownensis sp. nov. and Kribbella speibonae sp. nov., isolated from soil.</title>
        <authorList>
            <person name="Curtis S.M."/>
            <person name="Norton I."/>
            <person name="Everest G.J."/>
            <person name="Meyers P.R."/>
        </authorList>
    </citation>
    <scope>NUCLEOTIDE SEQUENCE [LARGE SCALE GENOMIC DNA]</scope>
    <source>
        <strain evidence="2 3">YM53</strain>
    </source>
</reference>
<dbReference type="Proteomes" id="UP000293342">
    <property type="component" value="Unassembled WGS sequence"/>
</dbReference>
<evidence type="ECO:0000313" key="3">
    <source>
        <dbReference type="Proteomes" id="UP000293342"/>
    </source>
</evidence>
<evidence type="ECO:0000313" key="2">
    <source>
        <dbReference type="EMBL" id="TCC33874.1"/>
    </source>
</evidence>
<proteinExistence type="predicted"/>
<feature type="chain" id="PRO_5020446257" description="D-alanyl-D-alanine carboxypeptidase" evidence="1">
    <location>
        <begin position="28"/>
        <end position="93"/>
    </location>
</feature>
<feature type="signal peptide" evidence="1">
    <location>
        <begin position="1"/>
        <end position="27"/>
    </location>
</feature>
<keyword evidence="3" id="KW-1185">Reference proteome</keyword>
<keyword evidence="1" id="KW-0732">Signal</keyword>
<evidence type="ECO:0000256" key="1">
    <source>
        <dbReference type="SAM" id="SignalP"/>
    </source>
</evidence>
<name>A0A4R0INF0_9ACTN</name>
<dbReference type="RefSeq" id="WP_131519361.1">
    <property type="nucleotide sequence ID" value="NZ_SJKD01000019.1"/>
</dbReference>
<accession>A0A4R0INF0</accession>
<organism evidence="2 3">
    <name type="scientific">Kribbella capetownensis</name>
    <dbReference type="NCBI Taxonomy" id="1572659"/>
    <lineage>
        <taxon>Bacteria</taxon>
        <taxon>Bacillati</taxon>
        <taxon>Actinomycetota</taxon>
        <taxon>Actinomycetes</taxon>
        <taxon>Propionibacteriales</taxon>
        <taxon>Kribbellaceae</taxon>
        <taxon>Kribbella</taxon>
    </lineage>
</organism>